<dbReference type="AlphaFoldDB" id="A0A6G0XE83"/>
<gene>
    <name evidence="7" type="ORF">Ae201684_005658</name>
</gene>
<evidence type="ECO:0000256" key="2">
    <source>
        <dbReference type="ARBA" id="ARBA00022670"/>
    </source>
</evidence>
<dbReference type="InterPro" id="IPR008758">
    <property type="entry name" value="Peptidase_S28"/>
</dbReference>
<keyword evidence="8" id="KW-1185">Reference proteome</keyword>
<evidence type="ECO:0000256" key="5">
    <source>
        <dbReference type="ARBA" id="ARBA00023180"/>
    </source>
</evidence>
<reference evidence="7 8" key="1">
    <citation type="submission" date="2019-07" db="EMBL/GenBank/DDBJ databases">
        <title>Genomics analysis of Aphanomyces spp. identifies a new class of oomycete effector associated with host adaptation.</title>
        <authorList>
            <person name="Gaulin E."/>
        </authorList>
    </citation>
    <scope>NUCLEOTIDE SEQUENCE [LARGE SCALE GENOMIC DNA]</scope>
    <source>
        <strain evidence="7 8">ATCC 201684</strain>
    </source>
</reference>
<feature type="chain" id="PRO_5026105390" evidence="6">
    <location>
        <begin position="19"/>
        <end position="475"/>
    </location>
</feature>
<keyword evidence="2" id="KW-0645">Protease</keyword>
<dbReference type="Gene3D" id="3.40.50.1820">
    <property type="entry name" value="alpha/beta hydrolase"/>
    <property type="match status" value="1"/>
</dbReference>
<keyword evidence="4" id="KW-0378">Hydrolase</keyword>
<proteinExistence type="inferred from homology"/>
<accession>A0A6G0XE83</accession>
<comment type="similarity">
    <text evidence="1">Belongs to the peptidase S28 family.</text>
</comment>
<dbReference type="Pfam" id="PF05577">
    <property type="entry name" value="Peptidase_S28"/>
    <property type="match status" value="1"/>
</dbReference>
<dbReference type="InterPro" id="IPR042269">
    <property type="entry name" value="Ser_carbopepase_S28_SKS"/>
</dbReference>
<dbReference type="InterPro" id="IPR029058">
    <property type="entry name" value="AB_hydrolase_fold"/>
</dbReference>
<dbReference type="Gene3D" id="1.20.120.980">
    <property type="entry name" value="Serine carboxypeptidase S28, SKS domain"/>
    <property type="match status" value="1"/>
</dbReference>
<dbReference type="SUPFAM" id="SSF53474">
    <property type="entry name" value="alpha/beta-Hydrolases"/>
    <property type="match status" value="1"/>
</dbReference>
<keyword evidence="5" id="KW-0325">Glycoprotein</keyword>
<dbReference type="GO" id="GO:0070008">
    <property type="term" value="F:serine-type exopeptidase activity"/>
    <property type="evidence" value="ECO:0007669"/>
    <property type="project" value="InterPro"/>
</dbReference>
<dbReference type="PANTHER" id="PTHR11010:SF38">
    <property type="entry name" value="LYSOSOMAL PRO-X CARBOXYPEPTIDASE"/>
    <property type="match status" value="1"/>
</dbReference>
<dbReference type="Proteomes" id="UP000481153">
    <property type="component" value="Unassembled WGS sequence"/>
</dbReference>
<evidence type="ECO:0000313" key="8">
    <source>
        <dbReference type="Proteomes" id="UP000481153"/>
    </source>
</evidence>
<evidence type="ECO:0000256" key="1">
    <source>
        <dbReference type="ARBA" id="ARBA00011079"/>
    </source>
</evidence>
<dbReference type="PANTHER" id="PTHR11010">
    <property type="entry name" value="PROTEASE S28 PRO-X CARBOXYPEPTIDASE-RELATED"/>
    <property type="match status" value="1"/>
</dbReference>
<comment type="caution">
    <text evidence="7">The sequence shown here is derived from an EMBL/GenBank/DDBJ whole genome shotgun (WGS) entry which is preliminary data.</text>
</comment>
<evidence type="ECO:0000313" key="7">
    <source>
        <dbReference type="EMBL" id="KAF0738546.1"/>
    </source>
</evidence>
<dbReference type="GO" id="GO:0006508">
    <property type="term" value="P:proteolysis"/>
    <property type="evidence" value="ECO:0007669"/>
    <property type="project" value="UniProtKB-KW"/>
</dbReference>
<dbReference type="GO" id="GO:0008239">
    <property type="term" value="F:dipeptidyl-peptidase activity"/>
    <property type="evidence" value="ECO:0007669"/>
    <property type="project" value="TreeGrafter"/>
</dbReference>
<keyword evidence="3 6" id="KW-0732">Signal</keyword>
<name>A0A6G0XE83_9STRA</name>
<dbReference type="EMBL" id="VJMJ01000073">
    <property type="protein sequence ID" value="KAF0738546.1"/>
    <property type="molecule type" value="Genomic_DNA"/>
</dbReference>
<feature type="signal peptide" evidence="6">
    <location>
        <begin position="1"/>
        <end position="18"/>
    </location>
</feature>
<sequence>MVRGVSSVLAALATAVTAFQHFNSMDNLAASIKAQSPQTEEPSATELFFDKQLLDHADDAKGGKPKYWSHRYFVNNAYYKGAGSPVFLYIEGEDPADPFWISKHRFYGRSQPLPDWTVESLKYLTMRQAVDDIAHFQDFLIESRNLTKDSKWVTFGGSYPGQITAYTKLFYPKRFAGAVASSATIDLITDYPGYADSMAYLMKEKGGQSCLNTLREGLKAFHGIIESNKTEDQATLKRLFNPCDAIANDRDKAVLEASVFYRFRAIVQSNDPDLYNVESVYTDLNAQNGLTPLEKVAKVNARSFSKFFNCTGSNYESNYLGMYSGTESDDTNSLRQYQWTMCLEAGGAQTTPGSSSPFNELEYMTLDNLWYSLCKDAYGLSRERVDASMKKSQEYFQGLHPNVKNVVFSGGSYDPWRGLILNNSSVLRHNSSKVVYIEGGAHCGDMIIRPSTNTASMAWARQAIEAKVREFVGLY</sequence>
<dbReference type="VEuPathDB" id="FungiDB:AeMF1_013255"/>
<evidence type="ECO:0000256" key="6">
    <source>
        <dbReference type="SAM" id="SignalP"/>
    </source>
</evidence>
<evidence type="ECO:0000256" key="4">
    <source>
        <dbReference type="ARBA" id="ARBA00022801"/>
    </source>
</evidence>
<evidence type="ECO:0000256" key="3">
    <source>
        <dbReference type="ARBA" id="ARBA00022729"/>
    </source>
</evidence>
<organism evidence="7 8">
    <name type="scientific">Aphanomyces euteiches</name>
    <dbReference type="NCBI Taxonomy" id="100861"/>
    <lineage>
        <taxon>Eukaryota</taxon>
        <taxon>Sar</taxon>
        <taxon>Stramenopiles</taxon>
        <taxon>Oomycota</taxon>
        <taxon>Saprolegniomycetes</taxon>
        <taxon>Saprolegniales</taxon>
        <taxon>Verrucalvaceae</taxon>
        <taxon>Aphanomyces</taxon>
    </lineage>
</organism>
<protein>
    <submittedName>
        <fullName evidence="7">Uncharacterized protein</fullName>
    </submittedName>
</protein>